<evidence type="ECO:0000313" key="5">
    <source>
        <dbReference type="Proteomes" id="UP000694257"/>
    </source>
</evidence>
<protein>
    <submittedName>
        <fullName evidence="4">HigA family addiction module antidote protein</fullName>
    </submittedName>
</protein>
<dbReference type="PANTHER" id="PTHR36924:SF1">
    <property type="entry name" value="ANTITOXIN HIGA-1"/>
    <property type="match status" value="1"/>
</dbReference>
<dbReference type="CDD" id="cd00093">
    <property type="entry name" value="HTH_XRE"/>
    <property type="match status" value="1"/>
</dbReference>
<organism evidence="4 5">
    <name type="scientific">Nocardia iowensis</name>
    <dbReference type="NCBI Taxonomy" id="204891"/>
    <lineage>
        <taxon>Bacteria</taxon>
        <taxon>Bacillati</taxon>
        <taxon>Actinomycetota</taxon>
        <taxon>Actinomycetes</taxon>
        <taxon>Mycobacteriales</taxon>
        <taxon>Nocardiaceae</taxon>
        <taxon>Nocardia</taxon>
    </lineage>
</organism>
<reference evidence="4 5" key="1">
    <citation type="submission" date="2021-07" db="EMBL/GenBank/DDBJ databases">
        <title>Whole Genome Sequence of Nocardia Iowensis.</title>
        <authorList>
            <person name="Lamm A."/>
            <person name="Collins-Fairclough A.M."/>
            <person name="Bunk B."/>
            <person name="Sproer C."/>
        </authorList>
    </citation>
    <scope>NUCLEOTIDE SEQUENCE [LARGE SCALE GENOMIC DNA]</scope>
    <source>
        <strain evidence="4 5">NRRL 5646</strain>
    </source>
</reference>
<dbReference type="InterPro" id="IPR001387">
    <property type="entry name" value="Cro/C1-type_HTH"/>
</dbReference>
<dbReference type="InterPro" id="IPR013430">
    <property type="entry name" value="Toxin_antidote_HigA"/>
</dbReference>
<gene>
    <name evidence="4" type="ORF">KV110_16770</name>
</gene>
<dbReference type="PROSITE" id="PS50943">
    <property type="entry name" value="HTH_CROC1"/>
    <property type="match status" value="1"/>
</dbReference>
<feature type="domain" description="HTH cro/C1-type" evidence="3">
    <location>
        <begin position="37"/>
        <end position="91"/>
    </location>
</feature>
<evidence type="ECO:0000256" key="1">
    <source>
        <dbReference type="ARBA" id="ARBA00023125"/>
    </source>
</evidence>
<keyword evidence="5" id="KW-1185">Reference proteome</keyword>
<dbReference type="EMBL" id="CP078145">
    <property type="protein sequence ID" value="QXN95595.1"/>
    <property type="molecule type" value="Genomic_DNA"/>
</dbReference>
<dbReference type="Proteomes" id="UP000694257">
    <property type="component" value="Chromosome"/>
</dbReference>
<feature type="compositionally biased region" description="Basic residues" evidence="2">
    <location>
        <begin position="1"/>
        <end position="12"/>
    </location>
</feature>
<evidence type="ECO:0000313" key="4">
    <source>
        <dbReference type="EMBL" id="QXN95595.1"/>
    </source>
</evidence>
<evidence type="ECO:0000256" key="2">
    <source>
        <dbReference type="SAM" id="MobiDB-lite"/>
    </source>
</evidence>
<dbReference type="NCBIfam" id="TIGR02607">
    <property type="entry name" value="antidote_HigA"/>
    <property type="match status" value="1"/>
</dbReference>
<feature type="region of interest" description="Disordered" evidence="2">
    <location>
        <begin position="1"/>
        <end position="32"/>
    </location>
</feature>
<dbReference type="SMART" id="SM00530">
    <property type="entry name" value="HTH_XRE"/>
    <property type="match status" value="1"/>
</dbReference>
<keyword evidence="1" id="KW-0238">DNA-binding</keyword>
<sequence length="122" mass="13777">MGSSRTARRRDRRLSLKGETMAPTTPLPPTSPGEILLEEFMKPLGISQNALARALGVSPRRINQIVNGKRAITTGTALRLARYFSTTPEFWINLQTRYDLVLERENLGDKLSRIVPRERVNC</sequence>
<accession>A0ABX8S4Q9</accession>
<proteinExistence type="predicted"/>
<dbReference type="Pfam" id="PF01381">
    <property type="entry name" value="HTH_3"/>
    <property type="match status" value="1"/>
</dbReference>
<evidence type="ECO:0000259" key="3">
    <source>
        <dbReference type="PROSITE" id="PS50943"/>
    </source>
</evidence>
<dbReference type="PANTHER" id="PTHR36924">
    <property type="entry name" value="ANTITOXIN HIGA-1"/>
    <property type="match status" value="1"/>
</dbReference>
<name>A0ABX8S4Q9_NOCIO</name>